<dbReference type="PANTHER" id="PTHR24160:SF1">
    <property type="entry name" value="ANKYRIN REPEAT DOMAIN-CONTAINING PROTEIN 53"/>
    <property type="match status" value="1"/>
</dbReference>
<dbReference type="InterPro" id="IPR036770">
    <property type="entry name" value="Ankyrin_rpt-contain_sf"/>
</dbReference>
<dbReference type="Gene3D" id="1.25.40.20">
    <property type="entry name" value="Ankyrin repeat-containing domain"/>
    <property type="match status" value="1"/>
</dbReference>
<dbReference type="EMBL" id="JAFHDT010000001">
    <property type="protein sequence ID" value="KAI7814108.1"/>
    <property type="molecule type" value="Genomic_DNA"/>
</dbReference>
<dbReference type="GO" id="GO:0000922">
    <property type="term" value="C:spindle pole"/>
    <property type="evidence" value="ECO:0007669"/>
    <property type="project" value="TreeGrafter"/>
</dbReference>
<dbReference type="PROSITE" id="PS50297">
    <property type="entry name" value="ANK_REP_REGION"/>
    <property type="match status" value="2"/>
</dbReference>
<feature type="repeat" description="ANK" evidence="1">
    <location>
        <begin position="72"/>
        <end position="104"/>
    </location>
</feature>
<dbReference type="SMART" id="SM00248">
    <property type="entry name" value="ANK"/>
    <property type="match status" value="4"/>
</dbReference>
<feature type="repeat" description="ANK" evidence="1">
    <location>
        <begin position="144"/>
        <end position="176"/>
    </location>
</feature>
<dbReference type="GO" id="GO:0007080">
    <property type="term" value="P:mitotic metaphase chromosome alignment"/>
    <property type="evidence" value="ECO:0007669"/>
    <property type="project" value="TreeGrafter"/>
</dbReference>
<dbReference type="PANTHER" id="PTHR24160">
    <property type="entry name" value="ANKYRIN REPEAT DOMAIN-CONTAINING PROTEIN 53"/>
    <property type="match status" value="1"/>
</dbReference>
<proteinExistence type="predicted"/>
<accession>A0A9W8CC66</accession>
<evidence type="ECO:0000313" key="3">
    <source>
        <dbReference type="EMBL" id="KAI7814108.1"/>
    </source>
</evidence>
<feature type="region of interest" description="Disordered" evidence="2">
    <location>
        <begin position="255"/>
        <end position="302"/>
    </location>
</feature>
<reference evidence="3" key="1">
    <citation type="submission" date="2021-02" db="EMBL/GenBank/DDBJ databases">
        <title>Comparative genomics reveals that relaxation of natural selection precedes convergent phenotypic evolution of cavefish.</title>
        <authorList>
            <person name="Peng Z."/>
        </authorList>
    </citation>
    <scope>NUCLEOTIDE SEQUENCE</scope>
    <source>
        <tissue evidence="3">Muscle</tissue>
    </source>
</reference>
<dbReference type="PROSITE" id="PS50088">
    <property type="entry name" value="ANK_REPEAT"/>
    <property type="match status" value="2"/>
</dbReference>
<feature type="compositionally biased region" description="Low complexity" evidence="2">
    <location>
        <begin position="290"/>
        <end position="299"/>
    </location>
</feature>
<sequence>MKKSRVSVETASTNVSLSAEAMSVAGKLRSVVRHPREVARDNDVFHAAACGSLEWLSLSLKRAQKPLHTDRHGLTVLHIAALYGHLECMKLLLDAGDVVDVNAGCPHGRRPIHMVLTAQSRPHTHACLTYLLEHEAQTNVRTDEGLSPLHLAAAEGLRDCAETLVRNKADTHARDNRGHTALDLARIWGHRSIARFLKDAMWKKDKEQEMEKHKQLHHLRQDLLTMTESREKMVRLTVKRQHPINVKQTPRHAFCQPAEPEMPDDPRKCHPKPTENSSISPIPSKPPPGSIGRSRGVPSETNLRHSVRLDCWKDGRSRYMASWDGVERSLPDLPLNDLLKGLFPSAFPSRIESPRDFQSSSVLDVPRLGRTLKPDGSPWTEVAMHLTEEFQPGHY</sequence>
<dbReference type="GO" id="GO:0031116">
    <property type="term" value="P:positive regulation of microtubule polymerization"/>
    <property type="evidence" value="ECO:0007669"/>
    <property type="project" value="TreeGrafter"/>
</dbReference>
<evidence type="ECO:0000313" key="4">
    <source>
        <dbReference type="Proteomes" id="UP001059041"/>
    </source>
</evidence>
<dbReference type="Pfam" id="PF00023">
    <property type="entry name" value="Ank"/>
    <property type="match status" value="1"/>
</dbReference>
<dbReference type="InterPro" id="IPR002110">
    <property type="entry name" value="Ankyrin_rpt"/>
</dbReference>
<evidence type="ECO:0000256" key="1">
    <source>
        <dbReference type="PROSITE-ProRule" id="PRU00023"/>
    </source>
</evidence>
<evidence type="ECO:0000256" key="2">
    <source>
        <dbReference type="SAM" id="MobiDB-lite"/>
    </source>
</evidence>
<dbReference type="Proteomes" id="UP001059041">
    <property type="component" value="Linkage Group LG1"/>
</dbReference>
<keyword evidence="4" id="KW-1185">Reference proteome</keyword>
<dbReference type="GO" id="GO:0060236">
    <property type="term" value="P:regulation of mitotic spindle organization"/>
    <property type="evidence" value="ECO:0007669"/>
    <property type="project" value="TreeGrafter"/>
</dbReference>
<organism evidence="3 4">
    <name type="scientific">Triplophysa rosa</name>
    <name type="common">Cave loach</name>
    <dbReference type="NCBI Taxonomy" id="992332"/>
    <lineage>
        <taxon>Eukaryota</taxon>
        <taxon>Metazoa</taxon>
        <taxon>Chordata</taxon>
        <taxon>Craniata</taxon>
        <taxon>Vertebrata</taxon>
        <taxon>Euteleostomi</taxon>
        <taxon>Actinopterygii</taxon>
        <taxon>Neopterygii</taxon>
        <taxon>Teleostei</taxon>
        <taxon>Ostariophysi</taxon>
        <taxon>Cypriniformes</taxon>
        <taxon>Nemacheilidae</taxon>
        <taxon>Triplophysa</taxon>
    </lineage>
</organism>
<gene>
    <name evidence="3" type="ORF">IRJ41_008237</name>
</gene>
<dbReference type="GO" id="GO:1902412">
    <property type="term" value="P:regulation of mitotic cytokinesis"/>
    <property type="evidence" value="ECO:0007669"/>
    <property type="project" value="InterPro"/>
</dbReference>
<protein>
    <submittedName>
        <fullName evidence="3">Ankyrin repeat domain-containing protein 53</fullName>
    </submittedName>
</protein>
<dbReference type="SUPFAM" id="SSF48403">
    <property type="entry name" value="Ankyrin repeat"/>
    <property type="match status" value="1"/>
</dbReference>
<name>A0A9W8CC66_TRIRA</name>
<dbReference type="AlphaFoldDB" id="A0A9W8CC66"/>
<keyword evidence="1" id="KW-0040">ANK repeat</keyword>
<dbReference type="InterPro" id="IPR042335">
    <property type="entry name" value="ANKRD53"/>
</dbReference>
<comment type="caution">
    <text evidence="3">The sequence shown here is derived from an EMBL/GenBank/DDBJ whole genome shotgun (WGS) entry which is preliminary data.</text>
</comment>
<dbReference type="Pfam" id="PF12796">
    <property type="entry name" value="Ank_2"/>
    <property type="match status" value="1"/>
</dbReference>